<name>A0ABQ4WP45_9ASTR</name>
<feature type="repeat" description="PPR" evidence="3">
    <location>
        <begin position="244"/>
        <end position="278"/>
    </location>
</feature>
<comment type="caution">
    <text evidence="5">The sequence shown here is derived from an EMBL/GenBank/DDBJ whole genome shotgun (WGS) entry which is preliminary data.</text>
</comment>
<dbReference type="PROSITE" id="PS51375">
    <property type="entry name" value="PPR"/>
    <property type="match status" value="3"/>
</dbReference>
<dbReference type="NCBIfam" id="TIGR00756">
    <property type="entry name" value="PPR"/>
    <property type="match status" value="5"/>
</dbReference>
<reference evidence="5" key="1">
    <citation type="journal article" date="2022" name="Int. J. Mol. Sci.">
        <title>Draft Genome of Tanacetum Coccineum: Genomic Comparison of Closely Related Tanacetum-Family Plants.</title>
        <authorList>
            <person name="Yamashiro T."/>
            <person name="Shiraishi A."/>
            <person name="Nakayama K."/>
            <person name="Satake H."/>
        </authorList>
    </citation>
    <scope>NUCLEOTIDE SEQUENCE</scope>
</reference>
<accession>A0ABQ4WP45</accession>
<protein>
    <submittedName>
        <fullName evidence="5">Pentatricopeptide repeat-containing protein</fullName>
    </submittedName>
</protein>
<dbReference type="Pfam" id="PF13812">
    <property type="entry name" value="PPR_3"/>
    <property type="match status" value="1"/>
</dbReference>
<evidence type="ECO:0000259" key="4">
    <source>
        <dbReference type="Pfam" id="PF14432"/>
    </source>
</evidence>
<reference evidence="5" key="2">
    <citation type="submission" date="2022-01" db="EMBL/GenBank/DDBJ databases">
        <authorList>
            <person name="Yamashiro T."/>
            <person name="Shiraishi A."/>
            <person name="Satake H."/>
            <person name="Nakayama K."/>
        </authorList>
    </citation>
    <scope>NUCLEOTIDE SEQUENCE</scope>
</reference>
<organism evidence="5 6">
    <name type="scientific">Tanacetum coccineum</name>
    <dbReference type="NCBI Taxonomy" id="301880"/>
    <lineage>
        <taxon>Eukaryota</taxon>
        <taxon>Viridiplantae</taxon>
        <taxon>Streptophyta</taxon>
        <taxon>Embryophyta</taxon>
        <taxon>Tracheophyta</taxon>
        <taxon>Spermatophyta</taxon>
        <taxon>Magnoliopsida</taxon>
        <taxon>eudicotyledons</taxon>
        <taxon>Gunneridae</taxon>
        <taxon>Pentapetalae</taxon>
        <taxon>asterids</taxon>
        <taxon>campanulids</taxon>
        <taxon>Asterales</taxon>
        <taxon>Asteraceae</taxon>
        <taxon>Asteroideae</taxon>
        <taxon>Anthemideae</taxon>
        <taxon>Anthemidinae</taxon>
        <taxon>Tanacetum</taxon>
    </lineage>
</organism>
<evidence type="ECO:0000313" key="6">
    <source>
        <dbReference type="Proteomes" id="UP001151760"/>
    </source>
</evidence>
<dbReference type="SUPFAM" id="SSF48452">
    <property type="entry name" value="TPR-like"/>
    <property type="match status" value="1"/>
</dbReference>
<sequence length="551" mass="61948">MLRDYVVGPNRLSYAFVLKAISALEEGWLGVQIHCGVLKLGLISDEFVMVCLVEMYVKVGLVESARQLFDDEMGCVVRRNVLLWNVLINGYCKAGEWEKGVELFEVMPVKYGSTWSCLINGLMGAGQVGRAIEVWRGVEEKDVVTWTTMIHGFSQNGEYEKGLAMFFEMLEEGNVKPNDQTIVCVLLACAKAGALETGVRVHDYVVSNGFGLKKGITAALVDMYAKCGSIENATSVFDMAEEKDLRSWSVMIWGCAINGYLDKAIQYFDKMNASGIKPDGVVFLAIITACSHAGNIDQGLHFFDKMKHDYSIEPTMKHYAVMVDLYGRAGRLSNALKFINNMSIEPDFVIWGALFSACRAHKNIQMAEYASRKLLELEPKHPGGYVFLSNVYAEVGRWQDVEKIRTRMKNKGVAKDPGWSYIEIKGKVTSFVAGDHVHDRSDEIHLKLDEITKSAREHGYMPETEWVLHNIEEEEKEDALGSHSEKLALAFALISGTDSEVIRIVKNLKICGDCHSLMKYASKMTQRDIVVRDIKRFHHFKNGSCSCQDYW</sequence>
<evidence type="ECO:0000313" key="5">
    <source>
        <dbReference type="EMBL" id="GJS54603.1"/>
    </source>
</evidence>
<dbReference type="PANTHER" id="PTHR47926:SF492">
    <property type="entry name" value="DYW DOMAIN-CONTAINING PROTEIN"/>
    <property type="match status" value="1"/>
</dbReference>
<evidence type="ECO:0000256" key="2">
    <source>
        <dbReference type="ARBA" id="ARBA00022737"/>
    </source>
</evidence>
<dbReference type="PANTHER" id="PTHR47926">
    <property type="entry name" value="PENTATRICOPEPTIDE REPEAT-CONTAINING PROTEIN"/>
    <property type="match status" value="1"/>
</dbReference>
<comment type="similarity">
    <text evidence="1">Belongs to the PPR family. PCMP-H subfamily.</text>
</comment>
<dbReference type="Gene3D" id="1.25.40.10">
    <property type="entry name" value="Tetratricopeptide repeat domain"/>
    <property type="match status" value="3"/>
</dbReference>
<dbReference type="Pfam" id="PF13041">
    <property type="entry name" value="PPR_2"/>
    <property type="match status" value="1"/>
</dbReference>
<dbReference type="InterPro" id="IPR032867">
    <property type="entry name" value="DYW_dom"/>
</dbReference>
<dbReference type="EMBL" id="BQNB010008811">
    <property type="protein sequence ID" value="GJS54603.1"/>
    <property type="molecule type" value="Genomic_DNA"/>
</dbReference>
<dbReference type="InterPro" id="IPR002885">
    <property type="entry name" value="PPR_rpt"/>
</dbReference>
<proteinExistence type="inferred from homology"/>
<dbReference type="Pfam" id="PF14432">
    <property type="entry name" value="DYW_deaminase"/>
    <property type="match status" value="1"/>
</dbReference>
<gene>
    <name evidence="5" type="ORF">Tco_0627965</name>
</gene>
<evidence type="ECO:0000256" key="3">
    <source>
        <dbReference type="PROSITE-ProRule" id="PRU00708"/>
    </source>
</evidence>
<feature type="repeat" description="PPR" evidence="3">
    <location>
        <begin position="80"/>
        <end position="110"/>
    </location>
</feature>
<evidence type="ECO:0000256" key="1">
    <source>
        <dbReference type="ARBA" id="ARBA00006643"/>
    </source>
</evidence>
<dbReference type="InterPro" id="IPR046848">
    <property type="entry name" value="E_motif"/>
</dbReference>
<dbReference type="InterPro" id="IPR011990">
    <property type="entry name" value="TPR-like_helical_dom_sf"/>
</dbReference>
<feature type="repeat" description="PPR" evidence="3">
    <location>
        <begin position="142"/>
        <end position="176"/>
    </location>
</feature>
<dbReference type="InterPro" id="IPR046960">
    <property type="entry name" value="PPR_At4g14850-like_plant"/>
</dbReference>
<dbReference type="Pfam" id="PF20431">
    <property type="entry name" value="E_motif"/>
    <property type="match status" value="1"/>
</dbReference>
<keyword evidence="2" id="KW-0677">Repeat</keyword>
<feature type="domain" description="DYW" evidence="4">
    <location>
        <begin position="459"/>
        <end position="551"/>
    </location>
</feature>
<dbReference type="Proteomes" id="UP001151760">
    <property type="component" value="Unassembled WGS sequence"/>
</dbReference>
<dbReference type="Pfam" id="PF01535">
    <property type="entry name" value="PPR"/>
    <property type="match status" value="2"/>
</dbReference>
<keyword evidence="6" id="KW-1185">Reference proteome</keyword>